<dbReference type="Gene3D" id="3.10.450.40">
    <property type="match status" value="1"/>
</dbReference>
<dbReference type="Proteomes" id="UP000269872">
    <property type="component" value="Unassembled WGS sequence"/>
</dbReference>
<evidence type="ECO:0000313" key="1">
    <source>
        <dbReference type="EMBL" id="RMV78937.1"/>
    </source>
</evidence>
<dbReference type="RefSeq" id="WP_122339528.1">
    <property type="nucleotide sequence ID" value="NZ_RBUY01000023.1"/>
</dbReference>
<proteinExistence type="predicted"/>
<dbReference type="EMBL" id="RBUY01000023">
    <property type="protein sequence ID" value="RMV78937.1"/>
    <property type="molecule type" value="Genomic_DNA"/>
</dbReference>
<evidence type="ECO:0000313" key="2">
    <source>
        <dbReference type="Proteomes" id="UP000269872"/>
    </source>
</evidence>
<comment type="caution">
    <text evidence="1">The sequence shown here is derived from an EMBL/GenBank/DDBJ whole genome shotgun (WGS) entry which is preliminary data.</text>
</comment>
<dbReference type="AlphaFoldDB" id="A0A3M6FFA2"/>
<sequence length="113" mass="12481">MPNPLVIKDQSFSSQIEAERFFYGLRDKNLANGGDITGTDDFALLQDLYVRYCTATKWKTPGSPVAYYARNIVRERGPKGGTTQGFVAKFCDGSEQEFSIKKAVKAVAASSWS</sequence>
<name>A0A3M6FFA2_9PSED</name>
<accession>A0A3M6FFA2</accession>
<protein>
    <submittedName>
        <fullName evidence="1">Uncharacterized protein</fullName>
    </submittedName>
</protein>
<reference evidence="1 2" key="1">
    <citation type="submission" date="2018-08" db="EMBL/GenBank/DDBJ databases">
        <title>Recombination of ecologically and evolutionarily significant loci maintains genetic cohesion in the Pseudomonas syringae species complex.</title>
        <authorList>
            <person name="Dillon M."/>
            <person name="Thakur S."/>
            <person name="Almeida R.N.D."/>
            <person name="Weir B.S."/>
            <person name="Guttman D.S."/>
        </authorList>
    </citation>
    <scope>NUCLEOTIDE SEQUENCE [LARGE SCALE GENOMIC DNA]</scope>
    <source>
        <strain evidence="1 2">ICMP 7496</strain>
    </source>
</reference>
<gene>
    <name evidence="1" type="ORF">ALP05_03255</name>
</gene>
<organism evidence="1 2">
    <name type="scientific">Pseudomonas caricapapayae</name>
    <dbReference type="NCBI Taxonomy" id="46678"/>
    <lineage>
        <taxon>Bacteria</taxon>
        <taxon>Pseudomonadati</taxon>
        <taxon>Pseudomonadota</taxon>
        <taxon>Gammaproteobacteria</taxon>
        <taxon>Pseudomonadales</taxon>
        <taxon>Pseudomonadaceae</taxon>
        <taxon>Pseudomonas</taxon>
    </lineage>
</organism>